<dbReference type="InterPro" id="IPR002618">
    <property type="entry name" value="UDPGP_fam"/>
</dbReference>
<keyword evidence="8" id="KW-1185">Reference proteome</keyword>
<feature type="region of interest" description="Disordered" evidence="6">
    <location>
        <begin position="212"/>
        <end position="253"/>
    </location>
</feature>
<organism evidence="7 8">
    <name type="scientific">Tetrabaena socialis</name>
    <dbReference type="NCBI Taxonomy" id="47790"/>
    <lineage>
        <taxon>Eukaryota</taxon>
        <taxon>Viridiplantae</taxon>
        <taxon>Chlorophyta</taxon>
        <taxon>core chlorophytes</taxon>
        <taxon>Chlorophyceae</taxon>
        <taxon>CS clade</taxon>
        <taxon>Chlamydomonadales</taxon>
        <taxon>Tetrabaenaceae</taxon>
        <taxon>Tetrabaena</taxon>
    </lineage>
</organism>
<dbReference type="EC" id="2.7.7.9" evidence="2"/>
<dbReference type="OrthoDB" id="932129at2759"/>
<proteinExistence type="inferred from homology"/>
<dbReference type="AlphaFoldDB" id="A0A2J7ZME9"/>
<dbReference type="Gene3D" id="2.160.10.10">
    <property type="entry name" value="Hexapeptide repeat proteins"/>
    <property type="match status" value="1"/>
</dbReference>
<feature type="compositionally biased region" description="Basic and acidic residues" evidence="6">
    <location>
        <begin position="230"/>
        <end position="245"/>
    </location>
</feature>
<dbReference type="Pfam" id="PF01704">
    <property type="entry name" value="UDPGP"/>
    <property type="match status" value="1"/>
</dbReference>
<evidence type="ECO:0000256" key="1">
    <source>
        <dbReference type="ARBA" id="ARBA00010401"/>
    </source>
</evidence>
<dbReference type="InterPro" id="IPR016267">
    <property type="entry name" value="UDPGP_trans"/>
</dbReference>
<comment type="caution">
    <text evidence="7">The sequence shown here is derived from an EMBL/GenBank/DDBJ whole genome shotgun (WGS) entry which is preliminary data.</text>
</comment>
<evidence type="ECO:0000313" key="8">
    <source>
        <dbReference type="Proteomes" id="UP000236333"/>
    </source>
</evidence>
<keyword evidence="3 7" id="KW-0808">Transferase</keyword>
<protein>
    <recommendedName>
        <fullName evidence="2">UTP--glucose-1-phosphate uridylyltransferase</fullName>
        <ecNumber evidence="2">2.7.7.9</ecNumber>
    </recommendedName>
</protein>
<evidence type="ECO:0000256" key="6">
    <source>
        <dbReference type="SAM" id="MobiDB-lite"/>
    </source>
</evidence>
<dbReference type="Gene3D" id="3.90.550.10">
    <property type="entry name" value="Spore Coat Polysaccharide Biosynthesis Protein SpsA, Chain A"/>
    <property type="match status" value="1"/>
</dbReference>
<comment type="similarity">
    <text evidence="1">Belongs to the UDPGP type 1 family.</text>
</comment>
<evidence type="ECO:0000313" key="7">
    <source>
        <dbReference type="EMBL" id="PNH01446.1"/>
    </source>
</evidence>
<dbReference type="PANTHER" id="PTHR43511">
    <property type="match status" value="1"/>
</dbReference>
<dbReference type="InterPro" id="IPR029044">
    <property type="entry name" value="Nucleotide-diphossugar_trans"/>
</dbReference>
<evidence type="ECO:0000256" key="4">
    <source>
        <dbReference type="ARBA" id="ARBA00022695"/>
    </source>
</evidence>
<sequence length="309" mass="32889">FFNTNNLWVSIDVLAATLEASGGALNLPLIKNKKTVNPRDAKSAPVFQLETAMGSAIECFDSAGALVVPRSRFAPVKTCSDLFVLRSDAYVIAEDSTVAVAPALAAAGRAVPLVRLDDGHYKLVDQLQLVAGVTGMVPEADIDSATGLPYLTDLPHVSPADAKPEDAAAAAQVQQAEADGAPHDAIQPPCAQSAAALSGSTHTWRMGCLSAASPSSSRFISGRLSGRPTMMEERQARDASMERTLHTGRGGHGARTGACFRLDSRCSGRFRARLRGQRPAPLLHRATLVHGQQRQLQRRQQRLPPFPRG</sequence>
<feature type="non-terminal residue" evidence="7">
    <location>
        <position position="1"/>
    </location>
</feature>
<dbReference type="GO" id="GO:0003983">
    <property type="term" value="F:UTP:glucose-1-phosphate uridylyltransferase activity"/>
    <property type="evidence" value="ECO:0007669"/>
    <property type="project" value="UniProtKB-EC"/>
</dbReference>
<dbReference type="SUPFAM" id="SSF53448">
    <property type="entry name" value="Nucleotide-diphospho-sugar transferases"/>
    <property type="match status" value="1"/>
</dbReference>
<comment type="catalytic activity">
    <reaction evidence="5">
        <text>alpha-D-glucose 1-phosphate + UTP + H(+) = UDP-alpha-D-glucose + diphosphate</text>
        <dbReference type="Rhea" id="RHEA:19889"/>
        <dbReference type="ChEBI" id="CHEBI:15378"/>
        <dbReference type="ChEBI" id="CHEBI:33019"/>
        <dbReference type="ChEBI" id="CHEBI:46398"/>
        <dbReference type="ChEBI" id="CHEBI:58601"/>
        <dbReference type="ChEBI" id="CHEBI:58885"/>
        <dbReference type="EC" id="2.7.7.9"/>
    </reaction>
</comment>
<keyword evidence="4 7" id="KW-0548">Nucleotidyltransferase</keyword>
<dbReference type="GO" id="GO:0006011">
    <property type="term" value="P:UDP-alpha-D-glucose metabolic process"/>
    <property type="evidence" value="ECO:0007669"/>
    <property type="project" value="InterPro"/>
</dbReference>
<evidence type="ECO:0000256" key="5">
    <source>
        <dbReference type="ARBA" id="ARBA00048128"/>
    </source>
</evidence>
<dbReference type="Proteomes" id="UP000236333">
    <property type="component" value="Unassembled WGS sequence"/>
</dbReference>
<dbReference type="EMBL" id="PGGS01000892">
    <property type="protein sequence ID" value="PNH01446.1"/>
    <property type="molecule type" value="Genomic_DNA"/>
</dbReference>
<feature type="non-terminal residue" evidence="7">
    <location>
        <position position="309"/>
    </location>
</feature>
<feature type="compositionally biased region" description="Low complexity" evidence="6">
    <location>
        <begin position="212"/>
        <end position="226"/>
    </location>
</feature>
<name>A0A2J7ZME9_9CHLO</name>
<evidence type="ECO:0000256" key="3">
    <source>
        <dbReference type="ARBA" id="ARBA00022679"/>
    </source>
</evidence>
<gene>
    <name evidence="7" type="ORF">TSOC_012666</name>
</gene>
<evidence type="ECO:0000256" key="2">
    <source>
        <dbReference type="ARBA" id="ARBA00012415"/>
    </source>
</evidence>
<accession>A0A2J7ZME9</accession>
<reference evidence="7 8" key="1">
    <citation type="journal article" date="2017" name="Mol. Biol. Evol.">
        <title>The 4-celled Tetrabaena socialis nuclear genome reveals the essential components for genetic control of cell number at the origin of multicellularity in the volvocine lineage.</title>
        <authorList>
            <person name="Featherston J."/>
            <person name="Arakaki Y."/>
            <person name="Hanschen E.R."/>
            <person name="Ferris P.J."/>
            <person name="Michod R.E."/>
            <person name="Olson B.J.S.C."/>
            <person name="Nozaki H."/>
            <person name="Durand P.M."/>
        </authorList>
    </citation>
    <scope>NUCLEOTIDE SEQUENCE [LARGE SCALE GENOMIC DNA]</scope>
    <source>
        <strain evidence="7 8">NIES-571</strain>
    </source>
</reference>
<feature type="region of interest" description="Disordered" evidence="6">
    <location>
        <begin position="289"/>
        <end position="309"/>
    </location>
</feature>